<proteinExistence type="predicted"/>
<keyword evidence="1" id="KW-1185">Reference proteome</keyword>
<dbReference type="Proteomes" id="UP000887561">
    <property type="component" value="Unplaced"/>
</dbReference>
<reference evidence="2" key="1">
    <citation type="submission" date="2022-11" db="UniProtKB">
        <authorList>
            <consortium name="WormBaseParasite"/>
        </authorList>
    </citation>
    <scope>IDENTIFICATION</scope>
</reference>
<organism evidence="1 2">
    <name type="scientific">Meloidogyne javanica</name>
    <name type="common">Root-knot nematode worm</name>
    <dbReference type="NCBI Taxonomy" id="6303"/>
    <lineage>
        <taxon>Eukaryota</taxon>
        <taxon>Metazoa</taxon>
        <taxon>Ecdysozoa</taxon>
        <taxon>Nematoda</taxon>
        <taxon>Chromadorea</taxon>
        <taxon>Rhabditida</taxon>
        <taxon>Tylenchina</taxon>
        <taxon>Tylenchomorpha</taxon>
        <taxon>Tylenchoidea</taxon>
        <taxon>Meloidogynidae</taxon>
        <taxon>Meloidogyninae</taxon>
        <taxon>Meloidogyne</taxon>
        <taxon>Meloidogyne incognita group</taxon>
    </lineage>
</organism>
<sequence>MDTSDDENEKLKTKDITTFGSLIKQKLDLNNELYGLEYSGEKYKKMLIEIKKEMDSEEILPSDLDMYIIEYFGEE</sequence>
<dbReference type="WBParaSite" id="scaffold1155_cov218.g2590">
    <property type="protein sequence ID" value="scaffold1155_cov218.g2590"/>
    <property type="gene ID" value="scaffold1155_cov218.g2590"/>
</dbReference>
<evidence type="ECO:0000313" key="2">
    <source>
        <dbReference type="WBParaSite" id="scaffold1155_cov218.g2590"/>
    </source>
</evidence>
<dbReference type="AlphaFoldDB" id="A0A915LGN6"/>
<name>A0A915LGN6_MELJA</name>
<accession>A0A915LGN6</accession>
<protein>
    <submittedName>
        <fullName evidence="2">Uncharacterized protein</fullName>
    </submittedName>
</protein>
<evidence type="ECO:0000313" key="1">
    <source>
        <dbReference type="Proteomes" id="UP000887561"/>
    </source>
</evidence>